<evidence type="ECO:0000313" key="4">
    <source>
        <dbReference type="EMBL" id="CAD9191678.1"/>
    </source>
</evidence>
<evidence type="ECO:0000256" key="2">
    <source>
        <dbReference type="ARBA" id="ARBA00022679"/>
    </source>
</evidence>
<dbReference type="AlphaFoldDB" id="A0A7S1WX45"/>
<dbReference type="EMBL" id="HBGE01114718">
    <property type="protein sequence ID" value="CAD9191678.1"/>
    <property type="molecule type" value="Transcribed_RNA"/>
</dbReference>
<proteinExistence type="predicted"/>
<sequence length="138" mass="15395">MTRERVAAAGELRGSVSVYQADVFRLADVPEIGEEQFDTASDNAVLHCIGDDQEQERYLAILGQRVRPGGRLLLQALSDQNPDPWVGPPRRLSEERARRLLNEESGWRVLSLRHCLLYSRMGLPGGAGQALFIVAERL</sequence>
<keyword evidence="3" id="KW-0949">S-adenosyl-L-methionine</keyword>
<dbReference type="GO" id="GO:0008757">
    <property type="term" value="F:S-adenosylmethionine-dependent methyltransferase activity"/>
    <property type="evidence" value="ECO:0007669"/>
    <property type="project" value="InterPro"/>
</dbReference>
<dbReference type="InterPro" id="IPR008854">
    <property type="entry name" value="TPMT"/>
</dbReference>
<dbReference type="GO" id="GO:0032259">
    <property type="term" value="P:methylation"/>
    <property type="evidence" value="ECO:0007669"/>
    <property type="project" value="UniProtKB-KW"/>
</dbReference>
<gene>
    <name evidence="4" type="ORF">ACAT0790_LOCUS68453</name>
</gene>
<keyword evidence="2" id="KW-0808">Transferase</keyword>
<evidence type="ECO:0000256" key="3">
    <source>
        <dbReference type="ARBA" id="ARBA00022691"/>
    </source>
</evidence>
<organism evidence="4">
    <name type="scientific">Alexandrium catenella</name>
    <name type="common">Red tide dinoflagellate</name>
    <name type="synonym">Gonyaulax catenella</name>
    <dbReference type="NCBI Taxonomy" id="2925"/>
    <lineage>
        <taxon>Eukaryota</taxon>
        <taxon>Sar</taxon>
        <taxon>Alveolata</taxon>
        <taxon>Dinophyceae</taxon>
        <taxon>Gonyaulacales</taxon>
        <taxon>Pyrocystaceae</taxon>
        <taxon>Alexandrium</taxon>
    </lineage>
</organism>
<dbReference type="Pfam" id="PF05724">
    <property type="entry name" value="TPMT"/>
    <property type="match status" value="1"/>
</dbReference>
<name>A0A7S1WX45_ALECA</name>
<keyword evidence="1" id="KW-0489">Methyltransferase</keyword>
<protein>
    <recommendedName>
        <fullName evidence="5">Methyltransferase type 11 domain-containing protein</fullName>
    </recommendedName>
</protein>
<dbReference type="InterPro" id="IPR029063">
    <property type="entry name" value="SAM-dependent_MTases_sf"/>
</dbReference>
<evidence type="ECO:0000256" key="1">
    <source>
        <dbReference type="ARBA" id="ARBA00022603"/>
    </source>
</evidence>
<accession>A0A7S1WX45</accession>
<dbReference type="SUPFAM" id="SSF53335">
    <property type="entry name" value="S-adenosyl-L-methionine-dependent methyltransferases"/>
    <property type="match status" value="1"/>
</dbReference>
<dbReference type="Gene3D" id="3.40.50.150">
    <property type="entry name" value="Vaccinia Virus protein VP39"/>
    <property type="match status" value="1"/>
</dbReference>
<evidence type="ECO:0008006" key="5">
    <source>
        <dbReference type="Google" id="ProtNLM"/>
    </source>
</evidence>
<reference evidence="4" key="1">
    <citation type="submission" date="2021-01" db="EMBL/GenBank/DDBJ databases">
        <authorList>
            <person name="Corre E."/>
            <person name="Pelletier E."/>
            <person name="Niang G."/>
            <person name="Scheremetjew M."/>
            <person name="Finn R."/>
            <person name="Kale V."/>
            <person name="Holt S."/>
            <person name="Cochrane G."/>
            <person name="Meng A."/>
            <person name="Brown T."/>
            <person name="Cohen L."/>
        </authorList>
    </citation>
    <scope>NUCLEOTIDE SEQUENCE</scope>
    <source>
        <strain evidence="4">OF101</strain>
    </source>
</reference>